<proteinExistence type="predicted"/>
<protein>
    <submittedName>
        <fullName evidence="1">Uncharacterized protein</fullName>
    </submittedName>
</protein>
<organism evidence="1 2">
    <name type="scientific">Symbiodinium natans</name>
    <dbReference type="NCBI Taxonomy" id="878477"/>
    <lineage>
        <taxon>Eukaryota</taxon>
        <taxon>Sar</taxon>
        <taxon>Alveolata</taxon>
        <taxon>Dinophyceae</taxon>
        <taxon>Suessiales</taxon>
        <taxon>Symbiodiniaceae</taxon>
        <taxon>Symbiodinium</taxon>
    </lineage>
</organism>
<evidence type="ECO:0000313" key="2">
    <source>
        <dbReference type="Proteomes" id="UP000604046"/>
    </source>
</evidence>
<evidence type="ECO:0000313" key="1">
    <source>
        <dbReference type="EMBL" id="CAE7510217.1"/>
    </source>
</evidence>
<dbReference type="Proteomes" id="UP000604046">
    <property type="component" value="Unassembled WGS sequence"/>
</dbReference>
<gene>
    <name evidence="1" type="ORF">SNAT2548_LOCUS28570</name>
</gene>
<sequence length="148" mass="16748">MPSYRRVALALRSWKKLYKHKRSFYSFGVVCSVAFALGSHDNNARPWFLQLQRGVVQNRLVFGFDGANMCDAWHNEKAAFVNAHKFCRCSAQFALELFLWRASRWDDVPDCGLTSPASFANGWGFVASTAGKTVFAASKTPMWFTKHA</sequence>
<name>A0A812T5Q4_9DINO</name>
<dbReference type="EMBL" id="CAJNDS010002523">
    <property type="protein sequence ID" value="CAE7510217.1"/>
    <property type="molecule type" value="Genomic_DNA"/>
</dbReference>
<accession>A0A812T5Q4</accession>
<reference evidence="1" key="1">
    <citation type="submission" date="2021-02" db="EMBL/GenBank/DDBJ databases">
        <authorList>
            <person name="Dougan E. K."/>
            <person name="Rhodes N."/>
            <person name="Thang M."/>
            <person name="Chan C."/>
        </authorList>
    </citation>
    <scope>NUCLEOTIDE SEQUENCE</scope>
</reference>
<comment type="caution">
    <text evidence="1">The sequence shown here is derived from an EMBL/GenBank/DDBJ whole genome shotgun (WGS) entry which is preliminary data.</text>
</comment>
<keyword evidence="2" id="KW-1185">Reference proteome</keyword>
<dbReference type="AlphaFoldDB" id="A0A812T5Q4"/>